<dbReference type="RefSeq" id="XP_066614571.1">
    <property type="nucleotide sequence ID" value="XM_066757102.1"/>
</dbReference>
<dbReference type="Proteomes" id="UP000054399">
    <property type="component" value="Unassembled WGS sequence"/>
</dbReference>
<proteinExistence type="predicted"/>
<dbReference type="EMBL" id="ATAM02000004">
    <property type="protein sequence ID" value="KAL0250384.1"/>
    <property type="molecule type" value="Genomic_DNA"/>
</dbReference>
<protein>
    <submittedName>
        <fullName evidence="1">Uncharacterized protein</fullName>
    </submittedName>
</protein>
<keyword evidence="2" id="KW-1185">Reference proteome</keyword>
<gene>
    <name evidence="1" type="ORF">I308_102557</name>
</gene>
<organism evidence="1 2">
    <name type="scientific">Cryptococcus tetragattii IND107</name>
    <dbReference type="NCBI Taxonomy" id="1296105"/>
    <lineage>
        <taxon>Eukaryota</taxon>
        <taxon>Fungi</taxon>
        <taxon>Dikarya</taxon>
        <taxon>Basidiomycota</taxon>
        <taxon>Agaricomycotina</taxon>
        <taxon>Tremellomycetes</taxon>
        <taxon>Tremellales</taxon>
        <taxon>Cryptococcaceae</taxon>
        <taxon>Cryptococcus</taxon>
        <taxon>Cryptococcus gattii species complex</taxon>
    </lineage>
</organism>
<evidence type="ECO:0000313" key="1">
    <source>
        <dbReference type="EMBL" id="KAL0250384.1"/>
    </source>
</evidence>
<dbReference type="GeneID" id="91989414"/>
<evidence type="ECO:0000313" key="2">
    <source>
        <dbReference type="Proteomes" id="UP000054399"/>
    </source>
</evidence>
<reference evidence="2" key="1">
    <citation type="submission" date="2015-01" db="EMBL/GenBank/DDBJ databases">
        <title>The Genome Sequence of Cryptococcus gattii MMRL2647.</title>
        <authorList>
            <consortium name="The Broad Institute Genomics Platform"/>
            <person name="Cuomo C."/>
            <person name="Litvintseva A."/>
            <person name="Chen Y."/>
            <person name="Heitman J."/>
            <person name="Sun S."/>
            <person name="Springer D."/>
            <person name="Dromer F."/>
            <person name="Young S."/>
            <person name="Zeng Q."/>
            <person name="Gargeya S."/>
            <person name="Abouelleil A."/>
            <person name="Alvarado L."/>
            <person name="Chapman S.B."/>
            <person name="Gainer-Dewar J."/>
            <person name="Goldberg J."/>
            <person name="Griggs A."/>
            <person name="Gujja S."/>
            <person name="Hansen M."/>
            <person name="Howarth C."/>
            <person name="Imamovic A."/>
            <person name="Larimer J."/>
            <person name="Murphy C."/>
            <person name="Naylor J."/>
            <person name="Pearson M."/>
            <person name="Priest M."/>
            <person name="Roberts A."/>
            <person name="Saif S."/>
            <person name="Shea T."/>
            <person name="Sykes S."/>
            <person name="Wortman J."/>
            <person name="Nusbaum C."/>
            <person name="Birren B."/>
        </authorList>
    </citation>
    <scope>NUCLEOTIDE SEQUENCE [LARGE SCALE GENOMIC DNA]</scope>
    <source>
        <strain evidence="2">IND107</strain>
    </source>
</reference>
<sequence>MTLITIPCQTDDAQRSQGLATERAAMMRYAMPGGDVREKATMLVGVSVIGSFFHSSFLPVACFLPSFLSADSTTPNHPPVSASTHSIHTI</sequence>
<comment type="caution">
    <text evidence="1">The sequence shown here is derived from an EMBL/GenBank/DDBJ whole genome shotgun (WGS) entry which is preliminary data.</text>
</comment>
<reference evidence="1 2" key="2">
    <citation type="submission" date="2024-01" db="EMBL/GenBank/DDBJ databases">
        <title>Comparative genomics of Cryptococcus and Kwoniella reveals pathogenesis evolution and contrasting modes of karyotype evolution via chromosome fusion or intercentromeric recombination.</title>
        <authorList>
            <person name="Coelho M.A."/>
            <person name="David-Palma M."/>
            <person name="Shea T."/>
            <person name="Bowers K."/>
            <person name="Mcginley-Smith S."/>
            <person name="Mohammad A.W."/>
            <person name="Gnirke A."/>
            <person name="Yurkov A.M."/>
            <person name="Nowrousian M."/>
            <person name="Sun S."/>
            <person name="Cuomo C.A."/>
            <person name="Heitman J."/>
        </authorList>
    </citation>
    <scope>NUCLEOTIDE SEQUENCE [LARGE SCALE GENOMIC DNA]</scope>
    <source>
        <strain evidence="1 2">IND107</strain>
    </source>
</reference>
<accession>A0ABR3BTV9</accession>
<name>A0ABR3BTV9_9TREE</name>